<evidence type="ECO:0000259" key="6">
    <source>
        <dbReference type="PROSITE" id="PS50977"/>
    </source>
</evidence>
<evidence type="ECO:0000256" key="2">
    <source>
        <dbReference type="ARBA" id="ARBA00023125"/>
    </source>
</evidence>
<feature type="compositionally biased region" description="Polar residues" evidence="5">
    <location>
        <begin position="231"/>
        <end position="253"/>
    </location>
</feature>
<evidence type="ECO:0000256" key="5">
    <source>
        <dbReference type="SAM" id="MobiDB-lite"/>
    </source>
</evidence>
<feature type="region of interest" description="Disordered" evidence="5">
    <location>
        <begin position="1"/>
        <end position="27"/>
    </location>
</feature>
<dbReference type="InterPro" id="IPR050109">
    <property type="entry name" value="HTH-type_TetR-like_transc_reg"/>
</dbReference>
<dbReference type="PANTHER" id="PTHR30055:SF234">
    <property type="entry name" value="HTH-TYPE TRANSCRIPTIONAL REGULATOR BETI"/>
    <property type="match status" value="1"/>
</dbReference>
<organism evidence="7 8">
    <name type="scientific">Arthrobacter crusticola</name>
    <dbReference type="NCBI Taxonomy" id="2547960"/>
    <lineage>
        <taxon>Bacteria</taxon>
        <taxon>Bacillati</taxon>
        <taxon>Actinomycetota</taxon>
        <taxon>Actinomycetes</taxon>
        <taxon>Micrococcales</taxon>
        <taxon>Micrococcaceae</taxon>
        <taxon>Arthrobacter</taxon>
    </lineage>
</organism>
<gene>
    <name evidence="7" type="ORF">E2F48_02875</name>
</gene>
<dbReference type="InterPro" id="IPR009057">
    <property type="entry name" value="Homeodomain-like_sf"/>
</dbReference>
<feature type="region of interest" description="Disordered" evidence="5">
    <location>
        <begin position="230"/>
        <end position="253"/>
    </location>
</feature>
<reference evidence="7 8" key="1">
    <citation type="submission" date="2019-03" db="EMBL/GenBank/DDBJ databases">
        <title>Arthrobacter sp. nov., an bacterium isolated from biocrust in Mu Us Desert.</title>
        <authorList>
            <person name="Lixiong L."/>
        </authorList>
    </citation>
    <scope>NUCLEOTIDE SEQUENCE [LARGE SCALE GENOMIC DNA]</scope>
    <source>
        <strain evidence="7 8">SLN-3</strain>
    </source>
</reference>
<comment type="caution">
    <text evidence="7">The sequence shown here is derived from an EMBL/GenBank/DDBJ whole genome shotgun (WGS) entry which is preliminary data.</text>
</comment>
<evidence type="ECO:0000313" key="8">
    <source>
        <dbReference type="Proteomes" id="UP000295411"/>
    </source>
</evidence>
<feature type="domain" description="HTH tetR-type" evidence="6">
    <location>
        <begin position="30"/>
        <end position="89"/>
    </location>
</feature>
<dbReference type="InterPro" id="IPR045823">
    <property type="entry name" value="TetR_C_32"/>
</dbReference>
<dbReference type="Pfam" id="PF00440">
    <property type="entry name" value="TetR_N"/>
    <property type="match status" value="1"/>
</dbReference>
<dbReference type="Pfam" id="PF19344">
    <property type="entry name" value="TetR_C_32"/>
    <property type="match status" value="1"/>
</dbReference>
<keyword evidence="3" id="KW-0804">Transcription</keyword>
<evidence type="ECO:0000256" key="4">
    <source>
        <dbReference type="PROSITE-ProRule" id="PRU00335"/>
    </source>
</evidence>
<evidence type="ECO:0000256" key="1">
    <source>
        <dbReference type="ARBA" id="ARBA00023015"/>
    </source>
</evidence>
<protein>
    <submittedName>
        <fullName evidence="7">TetR/AcrR family transcriptional regulator</fullName>
    </submittedName>
</protein>
<keyword evidence="8" id="KW-1185">Reference proteome</keyword>
<dbReference type="GO" id="GO:0003700">
    <property type="term" value="F:DNA-binding transcription factor activity"/>
    <property type="evidence" value="ECO:0007669"/>
    <property type="project" value="TreeGrafter"/>
</dbReference>
<evidence type="ECO:0000256" key="3">
    <source>
        <dbReference type="ARBA" id="ARBA00023163"/>
    </source>
</evidence>
<evidence type="ECO:0000313" key="7">
    <source>
        <dbReference type="EMBL" id="TDK28059.1"/>
    </source>
</evidence>
<dbReference type="Proteomes" id="UP000295411">
    <property type="component" value="Unassembled WGS sequence"/>
</dbReference>
<dbReference type="InterPro" id="IPR001647">
    <property type="entry name" value="HTH_TetR"/>
</dbReference>
<proteinExistence type="predicted"/>
<feature type="DNA-binding region" description="H-T-H motif" evidence="4">
    <location>
        <begin position="52"/>
        <end position="71"/>
    </location>
</feature>
<sequence length="253" mass="27124">MNTSSTVSAVPAGTGTVPDGRSSRWEEHRAERRRALISTARRAVDTLGHGASMEDIAAAADTSKSVYYRYFGDKTGLQQAMAEVVTGQMQQKILAAARQAQTPREGLRAMISVYLQMAQTSPNVYAFVTRVGPADLAAGPADEARPADPLTHFLEAVTEMLARPMRAYLRSSPHLSGPADPRLVYWPRAAIGMVRSAGELWLATPAGPGKPGVEQLADQLTDWLFEGISHQVPTGQPSRPAPDSTTSPAKDNS</sequence>
<keyword evidence="2 4" id="KW-0238">DNA-binding</keyword>
<dbReference type="PROSITE" id="PS50977">
    <property type="entry name" value="HTH_TETR_2"/>
    <property type="match status" value="1"/>
</dbReference>
<dbReference type="SUPFAM" id="SSF46689">
    <property type="entry name" value="Homeodomain-like"/>
    <property type="match status" value="1"/>
</dbReference>
<dbReference type="EMBL" id="SMTK01000001">
    <property type="protein sequence ID" value="TDK28059.1"/>
    <property type="molecule type" value="Genomic_DNA"/>
</dbReference>
<dbReference type="GO" id="GO:0000976">
    <property type="term" value="F:transcription cis-regulatory region binding"/>
    <property type="evidence" value="ECO:0007669"/>
    <property type="project" value="TreeGrafter"/>
</dbReference>
<dbReference type="PANTHER" id="PTHR30055">
    <property type="entry name" value="HTH-TYPE TRANSCRIPTIONAL REGULATOR RUTR"/>
    <property type="match status" value="1"/>
</dbReference>
<dbReference type="SUPFAM" id="SSF48498">
    <property type="entry name" value="Tetracyclin repressor-like, C-terminal domain"/>
    <property type="match status" value="1"/>
</dbReference>
<dbReference type="InterPro" id="IPR036271">
    <property type="entry name" value="Tet_transcr_reg_TetR-rel_C_sf"/>
</dbReference>
<dbReference type="RefSeq" id="WP_133402471.1">
    <property type="nucleotide sequence ID" value="NZ_SMTK01000001.1"/>
</dbReference>
<name>A0A4R5U302_9MICC</name>
<keyword evidence="1" id="KW-0805">Transcription regulation</keyword>
<dbReference type="Gene3D" id="1.10.357.10">
    <property type="entry name" value="Tetracycline Repressor, domain 2"/>
    <property type="match status" value="1"/>
</dbReference>
<dbReference type="AlphaFoldDB" id="A0A4R5U302"/>
<accession>A0A4R5U302</accession>
<dbReference type="OrthoDB" id="4542604at2"/>